<dbReference type="Proteomes" id="UP000799440">
    <property type="component" value="Unassembled WGS sequence"/>
</dbReference>
<comment type="subcellular location">
    <subcellularLocation>
        <location evidence="1">Mitochondrion</location>
    </subcellularLocation>
</comment>
<evidence type="ECO:0000256" key="5">
    <source>
        <dbReference type="ARBA" id="ARBA00023274"/>
    </source>
</evidence>
<evidence type="ECO:0000256" key="1">
    <source>
        <dbReference type="ARBA" id="ARBA00004173"/>
    </source>
</evidence>
<gene>
    <name evidence="9" type="ORF">M011DRAFT_436948</name>
</gene>
<evidence type="ECO:0000313" key="9">
    <source>
        <dbReference type="EMBL" id="KAF2750628.1"/>
    </source>
</evidence>
<sequence length="208" mass="22115">MLCHRCLRATARPLLRTFTTTTPRLNAAAAAPTATTTSTSASSPLNAPLTPLPSSTHAKAPKPESAKATPLVKSSVPAGTPLKGLNLVKGKPDPVAMEDSEYPAWLWTLLERQEGKKADGAEGAGDLFSKSKKQRRLAAKRLRAAQLANPELLVPKIPIYEQTVDLPAGDGSVEGAVKAADARGELTKAMREKRRANIKEANFLKAMS</sequence>
<keyword evidence="4" id="KW-0496">Mitochondrion</keyword>
<evidence type="ECO:0000313" key="10">
    <source>
        <dbReference type="Proteomes" id="UP000799440"/>
    </source>
</evidence>
<feature type="region of interest" description="Disordered" evidence="8">
    <location>
        <begin position="26"/>
        <end position="75"/>
    </location>
</feature>
<reference evidence="9" key="1">
    <citation type="journal article" date="2020" name="Stud. Mycol.">
        <title>101 Dothideomycetes genomes: a test case for predicting lifestyles and emergence of pathogens.</title>
        <authorList>
            <person name="Haridas S."/>
            <person name="Albert R."/>
            <person name="Binder M."/>
            <person name="Bloem J."/>
            <person name="Labutti K."/>
            <person name="Salamov A."/>
            <person name="Andreopoulos B."/>
            <person name="Baker S."/>
            <person name="Barry K."/>
            <person name="Bills G."/>
            <person name="Bluhm B."/>
            <person name="Cannon C."/>
            <person name="Castanera R."/>
            <person name="Culley D."/>
            <person name="Daum C."/>
            <person name="Ezra D."/>
            <person name="Gonzalez J."/>
            <person name="Henrissat B."/>
            <person name="Kuo A."/>
            <person name="Liang C."/>
            <person name="Lipzen A."/>
            <person name="Lutzoni F."/>
            <person name="Magnuson J."/>
            <person name="Mondo S."/>
            <person name="Nolan M."/>
            <person name="Ohm R."/>
            <person name="Pangilinan J."/>
            <person name="Park H.-J."/>
            <person name="Ramirez L."/>
            <person name="Alfaro M."/>
            <person name="Sun H."/>
            <person name="Tritt A."/>
            <person name="Yoshinaga Y."/>
            <person name="Zwiers L.-H."/>
            <person name="Turgeon B."/>
            <person name="Goodwin S."/>
            <person name="Spatafora J."/>
            <person name="Crous P."/>
            <person name="Grigoriev I."/>
        </authorList>
    </citation>
    <scope>NUCLEOTIDE SEQUENCE</scope>
    <source>
        <strain evidence="9">CBS 119925</strain>
    </source>
</reference>
<dbReference type="GO" id="GO:0003735">
    <property type="term" value="F:structural constituent of ribosome"/>
    <property type="evidence" value="ECO:0007669"/>
    <property type="project" value="TreeGrafter"/>
</dbReference>
<evidence type="ECO:0000256" key="3">
    <source>
        <dbReference type="ARBA" id="ARBA00022980"/>
    </source>
</evidence>
<keyword evidence="10" id="KW-1185">Reference proteome</keyword>
<comment type="similarity">
    <text evidence="6">Belongs to the mitochondrion-specific ribosomal protein mL54 family.</text>
</comment>
<dbReference type="AlphaFoldDB" id="A0A6A6VJ36"/>
<dbReference type="Pfam" id="PF08561">
    <property type="entry name" value="Ribosomal_L37"/>
    <property type="match status" value="1"/>
</dbReference>
<protein>
    <recommendedName>
        <fullName evidence="7">Large ribosomal subunit protein mL54</fullName>
    </recommendedName>
</protein>
<dbReference type="InterPro" id="IPR013870">
    <property type="entry name" value="Ribosomal_mL54"/>
</dbReference>
<evidence type="ECO:0000256" key="4">
    <source>
        <dbReference type="ARBA" id="ARBA00023128"/>
    </source>
</evidence>
<accession>A0A6A6VJ36</accession>
<keyword evidence="2" id="KW-0809">Transit peptide</keyword>
<evidence type="ECO:0000256" key="6">
    <source>
        <dbReference type="ARBA" id="ARBA00033752"/>
    </source>
</evidence>
<dbReference type="PANTHER" id="PTHR28595">
    <property type="entry name" value="39S RIBOSOMAL PROTEIN L54, MITOCHONDRIAL"/>
    <property type="match status" value="1"/>
</dbReference>
<dbReference type="EMBL" id="MU006563">
    <property type="protein sequence ID" value="KAF2750628.1"/>
    <property type="molecule type" value="Genomic_DNA"/>
</dbReference>
<organism evidence="9 10">
    <name type="scientific">Sporormia fimetaria CBS 119925</name>
    <dbReference type="NCBI Taxonomy" id="1340428"/>
    <lineage>
        <taxon>Eukaryota</taxon>
        <taxon>Fungi</taxon>
        <taxon>Dikarya</taxon>
        <taxon>Ascomycota</taxon>
        <taxon>Pezizomycotina</taxon>
        <taxon>Dothideomycetes</taxon>
        <taxon>Pleosporomycetidae</taxon>
        <taxon>Pleosporales</taxon>
        <taxon>Sporormiaceae</taxon>
        <taxon>Sporormia</taxon>
    </lineage>
</organism>
<evidence type="ECO:0000256" key="2">
    <source>
        <dbReference type="ARBA" id="ARBA00022946"/>
    </source>
</evidence>
<evidence type="ECO:0000256" key="7">
    <source>
        <dbReference type="ARBA" id="ARBA00035179"/>
    </source>
</evidence>
<dbReference type="PANTHER" id="PTHR28595:SF1">
    <property type="entry name" value="LARGE RIBOSOMAL SUBUNIT PROTEIN ML54"/>
    <property type="match status" value="1"/>
</dbReference>
<proteinExistence type="inferred from homology"/>
<feature type="compositionally biased region" description="Low complexity" evidence="8">
    <location>
        <begin position="26"/>
        <end position="48"/>
    </location>
</feature>
<dbReference type="OrthoDB" id="10252718at2759"/>
<dbReference type="GO" id="GO:0005762">
    <property type="term" value="C:mitochondrial large ribosomal subunit"/>
    <property type="evidence" value="ECO:0007669"/>
    <property type="project" value="TreeGrafter"/>
</dbReference>
<name>A0A6A6VJ36_9PLEO</name>
<evidence type="ECO:0000256" key="8">
    <source>
        <dbReference type="SAM" id="MobiDB-lite"/>
    </source>
</evidence>
<keyword evidence="3" id="KW-0689">Ribosomal protein</keyword>
<keyword evidence="5" id="KW-0687">Ribonucleoprotein</keyword>